<evidence type="ECO:0000256" key="2">
    <source>
        <dbReference type="ARBA" id="ARBA00005005"/>
    </source>
</evidence>
<dbReference type="AlphaFoldDB" id="A0AAN9GJV3"/>
<dbReference type="Proteomes" id="UP001374579">
    <property type="component" value="Unassembled WGS sequence"/>
</dbReference>
<dbReference type="InterPro" id="IPR000542">
    <property type="entry name" value="Carn_acyl_trans"/>
</dbReference>
<keyword evidence="8" id="KW-0443">Lipid metabolism</keyword>
<evidence type="ECO:0000313" key="17">
    <source>
        <dbReference type="Proteomes" id="UP001374579"/>
    </source>
</evidence>
<feature type="active site" description="Proton acceptor" evidence="14">
    <location>
        <position position="327"/>
    </location>
</feature>
<keyword evidence="6" id="KW-0276">Fatty acid metabolism</keyword>
<dbReference type="InterPro" id="IPR042231">
    <property type="entry name" value="Cho/carn_acyl_trans_2"/>
</dbReference>
<dbReference type="GO" id="GO:0006631">
    <property type="term" value="P:fatty acid metabolic process"/>
    <property type="evidence" value="ECO:0007669"/>
    <property type="project" value="UniProtKB-KW"/>
</dbReference>
<dbReference type="FunFam" id="3.30.559.70:FF:000006">
    <property type="entry name" value="Peroxisomal carnitine O-octanoyltransferase"/>
    <property type="match status" value="1"/>
</dbReference>
<evidence type="ECO:0000256" key="1">
    <source>
        <dbReference type="ARBA" id="ARBA00004275"/>
    </source>
</evidence>
<evidence type="ECO:0000256" key="9">
    <source>
        <dbReference type="ARBA" id="ARBA00023140"/>
    </source>
</evidence>
<dbReference type="Pfam" id="PF00755">
    <property type="entry name" value="Carn_acyltransf"/>
    <property type="match status" value="1"/>
</dbReference>
<dbReference type="Gene3D" id="3.30.559.10">
    <property type="entry name" value="Chloramphenicol acetyltransferase-like domain"/>
    <property type="match status" value="1"/>
</dbReference>
<feature type="domain" description="Choline/carnitine acyltransferase" evidence="15">
    <location>
        <begin position="26"/>
        <end position="597"/>
    </location>
</feature>
<name>A0AAN9GJV3_9CAEN</name>
<keyword evidence="17" id="KW-1185">Reference proteome</keyword>
<dbReference type="SUPFAM" id="SSF52777">
    <property type="entry name" value="CoA-dependent acyltransferases"/>
    <property type="match status" value="2"/>
</dbReference>
<evidence type="ECO:0000256" key="13">
    <source>
        <dbReference type="ARBA" id="ARBA00067184"/>
    </source>
</evidence>
<keyword evidence="9" id="KW-0576">Peroxisome</keyword>
<organism evidence="16 17">
    <name type="scientific">Littorina saxatilis</name>
    <dbReference type="NCBI Taxonomy" id="31220"/>
    <lineage>
        <taxon>Eukaryota</taxon>
        <taxon>Metazoa</taxon>
        <taxon>Spiralia</taxon>
        <taxon>Lophotrochozoa</taxon>
        <taxon>Mollusca</taxon>
        <taxon>Gastropoda</taxon>
        <taxon>Caenogastropoda</taxon>
        <taxon>Littorinimorpha</taxon>
        <taxon>Littorinoidea</taxon>
        <taxon>Littorinidae</taxon>
        <taxon>Littorina</taxon>
    </lineage>
</organism>
<dbReference type="GO" id="GO:0008458">
    <property type="term" value="F:carnitine O-octanoyltransferase activity"/>
    <property type="evidence" value="ECO:0007669"/>
    <property type="project" value="UniProtKB-EC"/>
</dbReference>
<evidence type="ECO:0000256" key="4">
    <source>
        <dbReference type="ARBA" id="ARBA00022448"/>
    </source>
</evidence>
<comment type="caution">
    <text evidence="16">The sequence shown here is derived from an EMBL/GenBank/DDBJ whole genome shotgun (WGS) entry which is preliminary data.</text>
</comment>
<evidence type="ECO:0000256" key="8">
    <source>
        <dbReference type="ARBA" id="ARBA00023098"/>
    </source>
</evidence>
<evidence type="ECO:0000256" key="12">
    <source>
        <dbReference type="ARBA" id="ARBA00066418"/>
    </source>
</evidence>
<comment type="catalytic activity">
    <reaction evidence="11">
        <text>octanoyl-CoA + (R)-carnitine = O-octanoyl-(R)-carnitine + CoA</text>
        <dbReference type="Rhea" id="RHEA:17177"/>
        <dbReference type="ChEBI" id="CHEBI:16347"/>
        <dbReference type="ChEBI" id="CHEBI:18102"/>
        <dbReference type="ChEBI" id="CHEBI:57287"/>
        <dbReference type="ChEBI" id="CHEBI:57386"/>
        <dbReference type="EC" id="2.3.1.137"/>
    </reaction>
</comment>
<dbReference type="InterPro" id="IPR039551">
    <property type="entry name" value="Cho/carn_acyl_trans"/>
</dbReference>
<comment type="pathway">
    <text evidence="2">Lipid metabolism; fatty acid beta-oxidation.</text>
</comment>
<evidence type="ECO:0000256" key="11">
    <source>
        <dbReference type="ARBA" id="ARBA00052326"/>
    </source>
</evidence>
<dbReference type="PROSITE" id="PS00439">
    <property type="entry name" value="ACYLTRANSF_C_1"/>
    <property type="match status" value="1"/>
</dbReference>
<dbReference type="EC" id="2.3.1.137" evidence="12"/>
<dbReference type="Gene3D" id="3.30.559.70">
    <property type="entry name" value="Choline/Carnitine o-acyltransferase, domain 2"/>
    <property type="match status" value="1"/>
</dbReference>
<evidence type="ECO:0000256" key="14">
    <source>
        <dbReference type="PIRSR" id="PIRSR600542-1"/>
    </source>
</evidence>
<evidence type="ECO:0000256" key="10">
    <source>
        <dbReference type="ARBA" id="ARBA00023315"/>
    </source>
</evidence>
<evidence type="ECO:0000256" key="3">
    <source>
        <dbReference type="ARBA" id="ARBA00005232"/>
    </source>
</evidence>
<keyword evidence="10" id="KW-0012">Acyltransferase</keyword>
<accession>A0AAN9GJV3</accession>
<comment type="subcellular location">
    <subcellularLocation>
        <location evidence="1">Peroxisome</location>
    </subcellularLocation>
</comment>
<dbReference type="GO" id="GO:0005777">
    <property type="term" value="C:peroxisome"/>
    <property type="evidence" value="ECO:0007669"/>
    <property type="project" value="UniProtKB-SubCell"/>
</dbReference>
<proteinExistence type="inferred from homology"/>
<protein>
    <recommendedName>
        <fullName evidence="13">Peroxisomal carnitine O-octanoyltransferase</fullName>
        <ecNumber evidence="12">2.3.1.137</ecNumber>
    </recommendedName>
</protein>
<evidence type="ECO:0000313" key="16">
    <source>
        <dbReference type="EMBL" id="KAK7110671.1"/>
    </source>
</evidence>
<sequence>MASAIDAQVTSEDEKTFQYQEELPPLPVPDLGETLRKYLDSVKPHVTEDELRQVDFLCEQFASGEGKILHEKLQAFAKTKKNWLERWWEDVAYMEGRLPNPLMNMAGPAPYIYDVWKPQAGTMIPRAALMLHFVVQFWQFVRKEKIRPHKDTKGKPFCMNQFLKLFSTCKIPGVQMDHLVHHFRTESEGPSPTHIVAMCKGHLFSLQCVDGAGDTLTAPELQSQLQKIYDKASSLPPAPGVGFYTSLERTQWAGIRSRLLAVHPENFHSLQSIESSMVVIGLDDGSPADMDNMAWEGLFGDPKNKWFDKSMNFVAYANGTFVSNCDHSPMDGMMLVFSTYYVHCKLLECKGQWQGHAGVRKLPEPKQLHIHLDPPLMDSLQEAKKQFADLRASVEVKVFIFTNYGKKYLKSQRIHPDTCVQLALQLAYYRMYKKPAPTYETATTRKFYHARTETVRSCTPEACKWCQTMASATASESERLRLFQAAVDKHNAWMEDASNLKGCDRHLFGLAMVAREEGRPLPQLYQHPAFFKSGGGGNYVLSTSCIGYTTVFGAVAPMCPHGYGVFYCINDDKVTFCVTSWTADKDTSSKTFTNAIHNALTDIRQLLDTPSMARL</sequence>
<gene>
    <name evidence="16" type="ORF">V1264_014507</name>
</gene>
<keyword evidence="4" id="KW-0813">Transport</keyword>
<evidence type="ECO:0000256" key="6">
    <source>
        <dbReference type="ARBA" id="ARBA00022832"/>
    </source>
</evidence>
<keyword evidence="5" id="KW-0808">Transferase</keyword>
<dbReference type="EMBL" id="JBAMIC010000003">
    <property type="protein sequence ID" value="KAK7110671.1"/>
    <property type="molecule type" value="Genomic_DNA"/>
</dbReference>
<keyword evidence="7" id="KW-0007">Acetylation</keyword>
<comment type="similarity">
    <text evidence="3">Belongs to the carnitine/choline acetyltransferase family.</text>
</comment>
<evidence type="ECO:0000259" key="15">
    <source>
        <dbReference type="Pfam" id="PF00755"/>
    </source>
</evidence>
<evidence type="ECO:0000256" key="7">
    <source>
        <dbReference type="ARBA" id="ARBA00022990"/>
    </source>
</evidence>
<dbReference type="PANTHER" id="PTHR22589:SF67">
    <property type="entry name" value="PEROXISOMAL CARNITINE O-OCTANOYLTRANSFERASE"/>
    <property type="match status" value="1"/>
</dbReference>
<reference evidence="16 17" key="1">
    <citation type="submission" date="2024-02" db="EMBL/GenBank/DDBJ databases">
        <title>Chromosome-scale genome assembly of the rough periwinkle Littorina saxatilis.</title>
        <authorList>
            <person name="De Jode A."/>
            <person name="Faria R."/>
            <person name="Formenti G."/>
            <person name="Sims Y."/>
            <person name="Smith T.P."/>
            <person name="Tracey A."/>
            <person name="Wood J.M.D."/>
            <person name="Zagrodzka Z.B."/>
            <person name="Johannesson K."/>
            <person name="Butlin R.K."/>
            <person name="Leder E.H."/>
        </authorList>
    </citation>
    <scope>NUCLEOTIDE SEQUENCE [LARGE SCALE GENOMIC DNA]</scope>
    <source>
        <strain evidence="16">Snail1</strain>
        <tissue evidence="16">Muscle</tissue>
    </source>
</reference>
<dbReference type="PANTHER" id="PTHR22589">
    <property type="entry name" value="CARNITINE O-ACYLTRANSFERASE"/>
    <property type="match status" value="1"/>
</dbReference>
<evidence type="ECO:0000256" key="5">
    <source>
        <dbReference type="ARBA" id="ARBA00022679"/>
    </source>
</evidence>
<dbReference type="InterPro" id="IPR023213">
    <property type="entry name" value="CAT-like_dom_sf"/>
</dbReference>